<organism evidence="7 8">
    <name type="scientific">Leucocoprinus leucothites</name>
    <dbReference type="NCBI Taxonomy" id="201217"/>
    <lineage>
        <taxon>Eukaryota</taxon>
        <taxon>Fungi</taxon>
        <taxon>Dikarya</taxon>
        <taxon>Basidiomycota</taxon>
        <taxon>Agaricomycotina</taxon>
        <taxon>Agaricomycetes</taxon>
        <taxon>Agaricomycetidae</taxon>
        <taxon>Agaricales</taxon>
        <taxon>Agaricineae</taxon>
        <taxon>Agaricaceae</taxon>
        <taxon>Leucocoprinus</taxon>
    </lineage>
</organism>
<dbReference type="Pfam" id="PF05699">
    <property type="entry name" value="Dimer_Tnp_hAT"/>
    <property type="match status" value="1"/>
</dbReference>
<feature type="domain" description="HAT C-terminal dimerisation" evidence="6">
    <location>
        <begin position="173"/>
        <end position="227"/>
    </location>
</feature>
<accession>A0A8H5G221</accession>
<dbReference type="GO" id="GO:0008270">
    <property type="term" value="F:zinc ion binding"/>
    <property type="evidence" value="ECO:0007669"/>
    <property type="project" value="UniProtKB-KW"/>
</dbReference>
<sequence>MIRCIEHTIQLSAKAFIETIYPTCFSSKSALSNDNDADWEALDAINEEEDVDNAISFNASDVIGMVLAFITQVCLSHQAKKYFAVCYKEESLPQLELKKWVCTHWGSMFDLVDHFVTLRKAVNKFIKNADESGSVPKLKGKIYMDYYLMHEDSLDVFHKLEEYLSTPVEVISSIKYPTLGAMARDCLALPGSSVSSERAFSSSGHTDTQTCNSLGEGTFSALQIAKDGYGKGIINGGKEALTWEPKDWIME</sequence>
<evidence type="ECO:0000256" key="4">
    <source>
        <dbReference type="ARBA" id="ARBA00022833"/>
    </source>
</evidence>
<dbReference type="Proteomes" id="UP000559027">
    <property type="component" value="Unassembled WGS sequence"/>
</dbReference>
<reference evidence="7 8" key="1">
    <citation type="journal article" date="2020" name="ISME J.">
        <title>Uncovering the hidden diversity of litter-decomposition mechanisms in mushroom-forming fungi.</title>
        <authorList>
            <person name="Floudas D."/>
            <person name="Bentzer J."/>
            <person name="Ahren D."/>
            <person name="Johansson T."/>
            <person name="Persson P."/>
            <person name="Tunlid A."/>
        </authorList>
    </citation>
    <scope>NUCLEOTIDE SEQUENCE [LARGE SCALE GENOMIC DNA]</scope>
    <source>
        <strain evidence="7 8">CBS 146.42</strain>
    </source>
</reference>
<dbReference type="OrthoDB" id="3270175at2759"/>
<keyword evidence="8" id="KW-1185">Reference proteome</keyword>
<proteinExistence type="predicted"/>
<dbReference type="SUPFAM" id="SSF53098">
    <property type="entry name" value="Ribonuclease H-like"/>
    <property type="match status" value="1"/>
</dbReference>
<dbReference type="EMBL" id="JAACJO010000006">
    <property type="protein sequence ID" value="KAF5356895.1"/>
    <property type="molecule type" value="Genomic_DNA"/>
</dbReference>
<dbReference type="PANTHER" id="PTHR46481:SF10">
    <property type="entry name" value="ZINC FINGER BED DOMAIN-CONTAINING PROTEIN 39"/>
    <property type="match status" value="1"/>
</dbReference>
<comment type="subcellular location">
    <subcellularLocation>
        <location evidence="1">Nucleus</location>
    </subcellularLocation>
</comment>
<name>A0A8H5G221_9AGAR</name>
<protein>
    <recommendedName>
        <fullName evidence="6">HAT C-terminal dimerisation domain-containing protein</fullName>
    </recommendedName>
</protein>
<dbReference type="GO" id="GO:0046983">
    <property type="term" value="F:protein dimerization activity"/>
    <property type="evidence" value="ECO:0007669"/>
    <property type="project" value="InterPro"/>
</dbReference>
<evidence type="ECO:0000256" key="5">
    <source>
        <dbReference type="ARBA" id="ARBA00023242"/>
    </source>
</evidence>
<evidence type="ECO:0000313" key="8">
    <source>
        <dbReference type="Proteomes" id="UP000559027"/>
    </source>
</evidence>
<keyword evidence="3" id="KW-0863">Zinc-finger</keyword>
<evidence type="ECO:0000256" key="3">
    <source>
        <dbReference type="ARBA" id="ARBA00022771"/>
    </source>
</evidence>
<evidence type="ECO:0000256" key="2">
    <source>
        <dbReference type="ARBA" id="ARBA00022723"/>
    </source>
</evidence>
<gene>
    <name evidence="7" type="ORF">D9756_006426</name>
</gene>
<keyword evidence="4" id="KW-0862">Zinc</keyword>
<dbReference type="AlphaFoldDB" id="A0A8H5G221"/>
<dbReference type="GO" id="GO:0005634">
    <property type="term" value="C:nucleus"/>
    <property type="evidence" value="ECO:0007669"/>
    <property type="project" value="UniProtKB-SubCell"/>
</dbReference>
<keyword evidence="5" id="KW-0539">Nucleus</keyword>
<evidence type="ECO:0000256" key="1">
    <source>
        <dbReference type="ARBA" id="ARBA00004123"/>
    </source>
</evidence>
<evidence type="ECO:0000313" key="7">
    <source>
        <dbReference type="EMBL" id="KAF5356895.1"/>
    </source>
</evidence>
<dbReference type="PANTHER" id="PTHR46481">
    <property type="entry name" value="ZINC FINGER BED DOMAIN-CONTAINING PROTEIN 4"/>
    <property type="match status" value="1"/>
</dbReference>
<comment type="caution">
    <text evidence="7">The sequence shown here is derived from an EMBL/GenBank/DDBJ whole genome shotgun (WGS) entry which is preliminary data.</text>
</comment>
<keyword evidence="2" id="KW-0479">Metal-binding</keyword>
<evidence type="ECO:0000259" key="6">
    <source>
        <dbReference type="Pfam" id="PF05699"/>
    </source>
</evidence>
<dbReference type="InterPro" id="IPR052035">
    <property type="entry name" value="ZnF_BED_domain_contain"/>
</dbReference>
<dbReference type="InterPro" id="IPR012337">
    <property type="entry name" value="RNaseH-like_sf"/>
</dbReference>
<dbReference type="InterPro" id="IPR008906">
    <property type="entry name" value="HATC_C_dom"/>
</dbReference>